<dbReference type="PANTHER" id="PTHR31743:SF1">
    <property type="entry name" value="SHORT TRANSIENT RECEPTOR POTENTIAL CHANNEL 4-ASSOCIATED PROTEIN"/>
    <property type="match status" value="1"/>
</dbReference>
<dbReference type="Proteomes" id="UP000001064">
    <property type="component" value="Unassembled WGS sequence"/>
</dbReference>
<sequence length="713" mass="84043">MKFNLSRLLYEKELGTRSYQKINDIPNDFLNQQNKKITKLWKLLESLYSFLNYEALNINQIRQILEDIAFCLNSNDKFKNYFMSLHGHYYIRLILIVNIESKEVQLLTLKIIKLMSPLQEFTQWVMGSDDMVSLIFRLLHNRSLVEDVLKTLNSLFLESSEPFDLKKIQDFYKISNLIINNSKLYLFIRMLFTSCTDFNYHTSEDDDDDSSLEKIIEQKINNLQTIYSINQSIVLGIPNFLKKITLLLKKSTHSDWISPLIRDDENYGIGSNINSDGDLEDLETANYNYRMIYIENISDVLYSLNIETENVDDNDLLKVLKDYTTAECQTEILFILYILLSGTRKSQAIILLNQFNFLDTLILLFKSIDWKKQEYKEDSSPFFAKKMYIIDLLIVWCDIDVVLSMGNLLSLKYEKEIQNNKKQQLLNSAAQDKENKENIENIENIVDLIFKAYKDSFTLEKEHLSISYLMESMVRTWPNQSLQNYFLENKLLESLVEEILTNDIRFMENAFDLFGELIKNNRNSFSILNHYLNAMELSKDNNNENQKQNITEKFFSLFLDNLNSSNVCLRYISISLYSFKNENSLNSNNENYLPYPLEECKVYKFFNNNKVKIFLHLLDMLTPETISAENICCLNTALTFLLLAKKENQCDVFYDALRDTGIEPFPRLDKIKSLFLIWRPFYIYSPEDRIKLEFSSTFSFNHFCECVKEISNL</sequence>
<proteinExistence type="predicted"/>
<dbReference type="STRING" id="5786.F0ZE34"/>
<dbReference type="GO" id="GO:0031464">
    <property type="term" value="C:Cul4A-RING E3 ubiquitin ligase complex"/>
    <property type="evidence" value="ECO:0000318"/>
    <property type="project" value="GO_Central"/>
</dbReference>
<dbReference type="KEGG" id="dpp:DICPUDRAFT_97125"/>
<dbReference type="EMBL" id="GL870990">
    <property type="protein sequence ID" value="EGC37817.1"/>
    <property type="molecule type" value="Genomic_DNA"/>
</dbReference>
<gene>
    <name evidence="1" type="ORF">DICPUDRAFT_97125</name>
</gene>
<reference evidence="2" key="1">
    <citation type="journal article" date="2011" name="Genome Biol.">
        <title>Comparative genomics of the social amoebae Dictyostelium discoideum and Dictyostelium purpureum.</title>
        <authorList>
            <consortium name="US DOE Joint Genome Institute (JGI-PGF)"/>
            <person name="Sucgang R."/>
            <person name="Kuo A."/>
            <person name="Tian X."/>
            <person name="Salerno W."/>
            <person name="Parikh A."/>
            <person name="Feasley C.L."/>
            <person name="Dalin E."/>
            <person name="Tu H."/>
            <person name="Huang E."/>
            <person name="Barry K."/>
            <person name="Lindquist E."/>
            <person name="Shapiro H."/>
            <person name="Bruce D."/>
            <person name="Schmutz J."/>
            <person name="Salamov A."/>
            <person name="Fey P."/>
            <person name="Gaudet P."/>
            <person name="Anjard C."/>
            <person name="Babu M.M."/>
            <person name="Basu S."/>
            <person name="Bushmanova Y."/>
            <person name="van der Wel H."/>
            <person name="Katoh-Kurasawa M."/>
            <person name="Dinh C."/>
            <person name="Coutinho P.M."/>
            <person name="Saito T."/>
            <person name="Elias M."/>
            <person name="Schaap P."/>
            <person name="Kay R.R."/>
            <person name="Henrissat B."/>
            <person name="Eichinger L."/>
            <person name="Rivero F."/>
            <person name="Putnam N.H."/>
            <person name="West C.M."/>
            <person name="Loomis W.F."/>
            <person name="Chisholm R.L."/>
            <person name="Shaulsky G."/>
            <person name="Strassmann J.E."/>
            <person name="Queller D.C."/>
            <person name="Kuspa A."/>
            <person name="Grigoriev I.V."/>
        </authorList>
    </citation>
    <scope>NUCLEOTIDE SEQUENCE [LARGE SCALE GENOMIC DNA]</scope>
    <source>
        <strain evidence="2">QSDP1</strain>
    </source>
</reference>
<dbReference type="GeneID" id="10499078"/>
<dbReference type="GO" id="GO:0006511">
    <property type="term" value="P:ubiquitin-dependent protein catabolic process"/>
    <property type="evidence" value="ECO:0000318"/>
    <property type="project" value="GO_Central"/>
</dbReference>
<evidence type="ECO:0000313" key="2">
    <source>
        <dbReference type="Proteomes" id="UP000001064"/>
    </source>
</evidence>
<dbReference type="RefSeq" id="XP_003285662.1">
    <property type="nucleotide sequence ID" value="XM_003285614.1"/>
</dbReference>
<evidence type="ECO:0000313" key="1">
    <source>
        <dbReference type="EMBL" id="EGC37817.1"/>
    </source>
</evidence>
<organism evidence="1 2">
    <name type="scientific">Dictyostelium purpureum</name>
    <name type="common">Slime mold</name>
    <dbReference type="NCBI Taxonomy" id="5786"/>
    <lineage>
        <taxon>Eukaryota</taxon>
        <taxon>Amoebozoa</taxon>
        <taxon>Evosea</taxon>
        <taxon>Eumycetozoa</taxon>
        <taxon>Dictyostelia</taxon>
        <taxon>Dictyosteliales</taxon>
        <taxon>Dictyosteliaceae</taxon>
        <taxon>Dictyostelium</taxon>
    </lineage>
</organism>
<dbReference type="InterPro" id="IPR022162">
    <property type="entry name" value="TRPC4AP"/>
</dbReference>
<dbReference type="Pfam" id="PF12463">
    <property type="entry name" value="DUF3689"/>
    <property type="match status" value="1"/>
</dbReference>
<dbReference type="OrthoDB" id="21238at2759"/>
<keyword evidence="2" id="KW-1185">Reference proteome</keyword>
<dbReference type="InParanoid" id="F0ZE34"/>
<dbReference type="VEuPathDB" id="AmoebaDB:DICPUDRAFT_97125"/>
<name>F0ZE34_DICPU</name>
<accession>F0ZE34</accession>
<dbReference type="AlphaFoldDB" id="F0ZE34"/>
<dbReference type="eggNOG" id="ENOG502QQ1C">
    <property type="taxonomic scope" value="Eukaryota"/>
</dbReference>
<dbReference type="PANTHER" id="PTHR31743">
    <property type="entry name" value="TRANSIENT RECEPTOR POTENTIAL CHANNEL 4-ASSOCIATED PROTEIN TCPC4AP"/>
    <property type="match status" value="1"/>
</dbReference>
<dbReference type="GO" id="GO:0019902">
    <property type="term" value="F:phosphatase binding"/>
    <property type="evidence" value="ECO:0000318"/>
    <property type="project" value="GO_Central"/>
</dbReference>
<protein>
    <submittedName>
        <fullName evidence="1">Uncharacterized protein</fullName>
    </submittedName>
</protein>